<dbReference type="InterPro" id="IPR052965">
    <property type="entry name" value="Pigment-catalase-like"/>
</dbReference>
<keyword evidence="1" id="KW-0614">Plasmid</keyword>
<gene>
    <name evidence="1" type="ordered locus">AciX9_4340</name>
</gene>
<geneLocation type="plasmid" evidence="1 2">
    <name>pACIX903</name>
</geneLocation>
<dbReference type="PANTHER" id="PTHR31694:SF26">
    <property type="entry name" value="OS05G0151100 PROTEIN"/>
    <property type="match status" value="1"/>
</dbReference>
<dbReference type="PANTHER" id="PTHR31694">
    <property type="entry name" value="DESICCATION-LIKE PROTEIN"/>
    <property type="match status" value="1"/>
</dbReference>
<accession>E8X758</accession>
<proteinExistence type="predicted"/>
<evidence type="ECO:0000313" key="1">
    <source>
        <dbReference type="EMBL" id="ADW71292.1"/>
    </source>
</evidence>
<dbReference type="Proteomes" id="UP000000343">
    <property type="component" value="Plasmid pACIX903"/>
</dbReference>
<sequence length="290" mass="29362">MSVILTDPTPDTLSTQSAKLVENRSSVLTSRRCVLSTLAVAGAATAFSGSLAGCSSDGSVPLASSTPSVLDVLNFALNLEYLEASFYLYVTTGTGLSTADMGTGAGSVTGGAKVSFVNPIVAAVANQLATHERQHVEFLRSTITAVGGTPVPMPSINLAAGGAVTSDATFLAASRQLEAVGVSAYIGGAQYLTSSTAALTYAAQILDTESQHAGFIRELCIALGVTSPAVDSLDQPPTATQIFNTSNTTGLTPVRTTSQVLQIVYAAAGQTGVSKGGFFPNGLNGTIITS</sequence>
<dbReference type="CDD" id="cd00657">
    <property type="entry name" value="Ferritin_like"/>
    <property type="match status" value="1"/>
</dbReference>
<dbReference type="HOGENOM" id="CLU_056689_1_0_0"/>
<dbReference type="InterPro" id="IPR012347">
    <property type="entry name" value="Ferritin-like"/>
</dbReference>
<protein>
    <recommendedName>
        <fullName evidence="3">Ferritin-like domain-containing protein</fullName>
    </recommendedName>
</protein>
<evidence type="ECO:0008006" key="3">
    <source>
        <dbReference type="Google" id="ProtNLM"/>
    </source>
</evidence>
<reference evidence="2" key="1">
    <citation type="submission" date="2011-01" db="EMBL/GenBank/DDBJ databases">
        <title>Complete sequence of plasmid3 of Acidobacterium sp. MP5ACTX9.</title>
        <authorList>
            <consortium name="US DOE Joint Genome Institute"/>
            <person name="Lucas S."/>
            <person name="Copeland A."/>
            <person name="Lapidus A."/>
            <person name="Cheng J.-F."/>
            <person name="Goodwin L."/>
            <person name="Pitluck S."/>
            <person name="Teshima H."/>
            <person name="Detter J.C."/>
            <person name="Han C."/>
            <person name="Tapia R."/>
            <person name="Land M."/>
            <person name="Hauser L."/>
            <person name="Kyrpides N."/>
            <person name="Ivanova N."/>
            <person name="Ovchinnikova G."/>
            <person name="Pagani I."/>
            <person name="Rawat S.R."/>
            <person name="Mannisto M."/>
            <person name="Haggblom M.M."/>
            <person name="Woyke T."/>
        </authorList>
    </citation>
    <scope>NUCLEOTIDE SEQUENCE [LARGE SCALE GENOMIC DNA]</scope>
    <source>
        <strain evidence="2">MP5ACTX9</strain>
        <plasmid evidence="2">Plasmid pACIX903</plasmid>
    </source>
</reference>
<dbReference type="KEGG" id="acm:AciX9_4340"/>
<organism evidence="2">
    <name type="scientific">Granulicella tundricola (strain ATCC BAA-1859 / DSM 23138 / MP5ACTX9)</name>
    <dbReference type="NCBI Taxonomy" id="1198114"/>
    <lineage>
        <taxon>Bacteria</taxon>
        <taxon>Pseudomonadati</taxon>
        <taxon>Acidobacteriota</taxon>
        <taxon>Terriglobia</taxon>
        <taxon>Terriglobales</taxon>
        <taxon>Acidobacteriaceae</taxon>
        <taxon>Granulicella</taxon>
    </lineage>
</organism>
<dbReference type="Pfam" id="PF13668">
    <property type="entry name" value="Ferritin_2"/>
    <property type="match status" value="1"/>
</dbReference>
<name>E8X758_GRATM</name>
<keyword evidence="2" id="KW-1185">Reference proteome</keyword>
<dbReference type="AlphaFoldDB" id="E8X758"/>
<evidence type="ECO:0000313" key="2">
    <source>
        <dbReference type="Proteomes" id="UP000000343"/>
    </source>
</evidence>
<dbReference type="EMBL" id="CP002483">
    <property type="protein sequence ID" value="ADW71292.1"/>
    <property type="molecule type" value="Genomic_DNA"/>
</dbReference>
<dbReference type="InterPro" id="IPR009078">
    <property type="entry name" value="Ferritin-like_SF"/>
</dbReference>
<dbReference type="RefSeq" id="WP_013573011.1">
    <property type="nucleotide sequence ID" value="NC_015058.1"/>
</dbReference>
<dbReference type="Gene3D" id="1.20.1260.10">
    <property type="match status" value="1"/>
</dbReference>
<dbReference type="OrthoDB" id="119547at2"/>
<dbReference type="SUPFAM" id="SSF47240">
    <property type="entry name" value="Ferritin-like"/>
    <property type="match status" value="1"/>
</dbReference>